<feature type="domain" description="Ionotropic glutamate receptor C-terminal" evidence="17">
    <location>
        <begin position="454"/>
        <end position="788"/>
    </location>
</feature>
<reference evidence="19" key="2">
    <citation type="submission" date="2019-10" db="EMBL/GenBank/DDBJ databases">
        <title>A de novo genome assembly of a pear dwarfing rootstock.</title>
        <authorList>
            <person name="Wang F."/>
            <person name="Wang J."/>
            <person name="Li S."/>
            <person name="Zhang Y."/>
            <person name="Fang M."/>
            <person name="Ma L."/>
            <person name="Zhao Y."/>
            <person name="Jiang S."/>
        </authorList>
    </citation>
    <scope>NUCLEOTIDE SEQUENCE [LARGE SCALE GENOMIC DNA]</scope>
</reference>
<evidence type="ECO:0000313" key="19">
    <source>
        <dbReference type="Proteomes" id="UP000327157"/>
    </source>
</evidence>
<dbReference type="Gene3D" id="3.40.190.10">
    <property type="entry name" value="Periplasmic binding protein-like II"/>
    <property type="match status" value="2"/>
</dbReference>
<dbReference type="Proteomes" id="UP000327157">
    <property type="component" value="Chromosome 7"/>
</dbReference>
<dbReference type="InterPro" id="IPR028082">
    <property type="entry name" value="Peripla_BP_I"/>
</dbReference>
<dbReference type="OrthoDB" id="5984008at2759"/>
<dbReference type="PANTHER" id="PTHR18966">
    <property type="entry name" value="IONOTROPIC GLUTAMATE RECEPTOR"/>
    <property type="match status" value="1"/>
</dbReference>
<dbReference type="CDD" id="cd13686">
    <property type="entry name" value="GluR_Plant"/>
    <property type="match status" value="1"/>
</dbReference>
<evidence type="ECO:0000256" key="2">
    <source>
        <dbReference type="ARBA" id="ARBA00008685"/>
    </source>
</evidence>
<dbReference type="CDD" id="cd19990">
    <property type="entry name" value="PBP1_GABAb_receptor_plant"/>
    <property type="match status" value="1"/>
</dbReference>
<evidence type="ECO:0000256" key="5">
    <source>
        <dbReference type="ARBA" id="ARBA00022692"/>
    </source>
</evidence>
<reference evidence="18 19" key="1">
    <citation type="submission" date="2019-09" db="EMBL/GenBank/DDBJ databases">
        <authorList>
            <person name="Ou C."/>
        </authorList>
    </citation>
    <scope>NUCLEOTIDE SEQUENCE [LARGE SCALE GENOMIC DNA]</scope>
    <source>
        <strain evidence="18">S2</strain>
        <tissue evidence="18">Leaf</tissue>
    </source>
</reference>
<comment type="function">
    <text evidence="15">Glutamate-gated receptor that probably acts as non-selective cation channel.</text>
</comment>
<evidence type="ECO:0000256" key="15">
    <source>
        <dbReference type="PIRNR" id="PIRNR037090"/>
    </source>
</evidence>
<dbReference type="EMBL" id="SMOL01000781">
    <property type="protein sequence ID" value="KAB2595114.1"/>
    <property type="molecule type" value="Genomic_DNA"/>
</dbReference>
<evidence type="ECO:0000256" key="9">
    <source>
        <dbReference type="ARBA" id="ARBA00023136"/>
    </source>
</evidence>
<protein>
    <recommendedName>
        <fullName evidence="15">Glutamate receptor</fullName>
    </recommendedName>
</protein>
<gene>
    <name evidence="18" type="ORF">D8674_030564</name>
</gene>
<comment type="subcellular location">
    <subcellularLocation>
        <location evidence="1">Membrane</location>
        <topology evidence="1">Multi-pass membrane protein</topology>
    </subcellularLocation>
</comment>
<keyword evidence="12 15" id="KW-1071">Ligand-gated ion channel</keyword>
<dbReference type="FunFam" id="1.10.287.70:FF:000037">
    <property type="entry name" value="Glutamate receptor"/>
    <property type="match status" value="1"/>
</dbReference>
<evidence type="ECO:0000256" key="14">
    <source>
        <dbReference type="ARBA" id="ARBA00049638"/>
    </source>
</evidence>
<dbReference type="GO" id="GO:0016020">
    <property type="term" value="C:membrane"/>
    <property type="evidence" value="ECO:0007669"/>
    <property type="project" value="UniProtKB-SubCell"/>
</dbReference>
<keyword evidence="4 15" id="KW-0813">Transport</keyword>
<sequence length="870" mass="98169">MHMEFRSKKQIAFICLSVVTLFSLLGLLFAENIVVEDVHVGVILDMASREGQIILSCISTALSDFYQLHKNYTTRLLLRTKDSKGKPLHALSAALNLLDNIKVEAIIGAQTRIEASLLAELAEEVKVPIMSLSGPSHSPPRKYPFFVEITQDETFQAAGISALIEAFRWRDVILLYENLNYGRDIIPSLILSLQEANVNVSYKSCISASSTNEQISEELRNIMKLRTTVFVVHMSHLLVPRFLLTVKELGMMSEGYAWIMTSTSLSFLHSSTDSSVVESMEGVLGLKSYIPASTRLHNLTSRLRRKFYTEDQNMEVGELSPDEIWAYDATWALAEAVERTRTKYSTRLLNLMDSNNITKQGLILLREILHTRFTGLGGEIQYPNGKLISSAFEIVNVIGKGERRVGFWPCYKTFHQINNRRNLLSANDLKTIIWPGGSSTFVKGSKLQLSTEIKLRVGVPPRAFKDFVNVDHDFQANRTYFSGFCIDVFEAAVRGLPYKVHYEFISFQDASGYMAGSYDDLVYQVYLQNYDAVVGDTTIKAKRSQYVDFTIPYTDLGVGMLIKNGKTNMWIFLKPLSGDLWIASACFFILTGLVVWVIERPVNQEFQGTPLQQIGTIFWFSFSTLVFAHREKILSNLAKFVVIIWVFVVLILTSSYTATLASMMTLKQIQLNSGNHIGYHSFIPQVTENSSRFNSTIFYGTIEEYADALSRGSKHGGVSAIVDEVPYIKAFLAKYSADYSMIKTESITNGFGFVFPKGSQLAHDMSRQIEILREEGKLLEMEQTWFGKTPLTFDDSNTNDPNALNFSSFRGLFLVTGVASAFALSLFTIFSLNEKWHVLEKCKCRNVVREKLQFVRKCFSNKVSSHNGEN</sequence>
<dbReference type="FunFam" id="3.40.50.2300:FF:000081">
    <property type="entry name" value="Glutamate receptor"/>
    <property type="match status" value="1"/>
</dbReference>
<feature type="transmembrane region" description="Helical" evidence="16">
    <location>
        <begin position="812"/>
        <end position="832"/>
    </location>
</feature>
<dbReference type="SMART" id="SM00079">
    <property type="entry name" value="PBPe"/>
    <property type="match status" value="1"/>
</dbReference>
<dbReference type="Gene3D" id="3.40.50.2300">
    <property type="match status" value="2"/>
</dbReference>
<comment type="subunit">
    <text evidence="3">May form heteromers.</text>
</comment>
<dbReference type="InterPro" id="IPR001320">
    <property type="entry name" value="Iontro_rcpt_C"/>
</dbReference>
<evidence type="ECO:0000256" key="8">
    <source>
        <dbReference type="ARBA" id="ARBA00023065"/>
    </source>
</evidence>
<accession>A0A5N5F8Y6</accession>
<evidence type="ECO:0000256" key="16">
    <source>
        <dbReference type="SAM" id="Phobius"/>
    </source>
</evidence>
<dbReference type="Pfam" id="PF01094">
    <property type="entry name" value="ANF_receptor"/>
    <property type="match status" value="1"/>
</dbReference>
<evidence type="ECO:0000256" key="6">
    <source>
        <dbReference type="ARBA" id="ARBA00022729"/>
    </source>
</evidence>
<evidence type="ECO:0000256" key="1">
    <source>
        <dbReference type="ARBA" id="ARBA00004141"/>
    </source>
</evidence>
<evidence type="ECO:0000256" key="10">
    <source>
        <dbReference type="ARBA" id="ARBA00023170"/>
    </source>
</evidence>
<feature type="transmembrane region" description="Helical" evidence="16">
    <location>
        <begin position="640"/>
        <end position="661"/>
    </location>
</feature>
<dbReference type="InterPro" id="IPR017103">
    <property type="entry name" value="Iontropic_Glu_rcpt_pln"/>
</dbReference>
<keyword evidence="5 16" id="KW-0812">Transmembrane</keyword>
<keyword evidence="13 15" id="KW-0407">Ion channel</keyword>
<keyword evidence="19" id="KW-1185">Reference proteome</keyword>
<dbReference type="InterPro" id="IPR044440">
    <property type="entry name" value="GABAb_receptor_plant_PBP1"/>
</dbReference>
<comment type="function">
    <text evidence="14">Glutamate-gated receptor that probably acts as a non-selective cation channel. May be involved in light-signal transduction and calcium homeostasis via the regulation of calcium influx into cells.</text>
</comment>
<dbReference type="FunFam" id="3.40.190.10:FF:000103">
    <property type="entry name" value="Glutamate receptor"/>
    <property type="match status" value="1"/>
</dbReference>
<dbReference type="AlphaFoldDB" id="A0A5N5F8Y6"/>
<keyword evidence="7 16" id="KW-1133">Transmembrane helix</keyword>
<dbReference type="Pfam" id="PF00060">
    <property type="entry name" value="Lig_chan"/>
    <property type="match status" value="1"/>
</dbReference>
<name>A0A5N5F8Y6_9ROSA</name>
<organism evidence="18 19">
    <name type="scientific">Pyrus ussuriensis x Pyrus communis</name>
    <dbReference type="NCBI Taxonomy" id="2448454"/>
    <lineage>
        <taxon>Eukaryota</taxon>
        <taxon>Viridiplantae</taxon>
        <taxon>Streptophyta</taxon>
        <taxon>Embryophyta</taxon>
        <taxon>Tracheophyta</taxon>
        <taxon>Spermatophyta</taxon>
        <taxon>Magnoliopsida</taxon>
        <taxon>eudicotyledons</taxon>
        <taxon>Gunneridae</taxon>
        <taxon>Pentapetalae</taxon>
        <taxon>rosids</taxon>
        <taxon>fabids</taxon>
        <taxon>Rosales</taxon>
        <taxon>Rosaceae</taxon>
        <taxon>Amygdaloideae</taxon>
        <taxon>Maleae</taxon>
        <taxon>Pyrus</taxon>
    </lineage>
</organism>
<dbReference type="GO" id="GO:0015276">
    <property type="term" value="F:ligand-gated monoatomic ion channel activity"/>
    <property type="evidence" value="ECO:0007669"/>
    <property type="project" value="InterPro"/>
</dbReference>
<evidence type="ECO:0000256" key="13">
    <source>
        <dbReference type="ARBA" id="ARBA00023303"/>
    </source>
</evidence>
<evidence type="ECO:0000256" key="3">
    <source>
        <dbReference type="ARBA" id="ARBA00011095"/>
    </source>
</evidence>
<keyword evidence="8 15" id="KW-0406">Ion transport</keyword>
<evidence type="ECO:0000256" key="7">
    <source>
        <dbReference type="ARBA" id="ARBA00022989"/>
    </source>
</evidence>
<dbReference type="SUPFAM" id="SSF53822">
    <property type="entry name" value="Periplasmic binding protein-like I"/>
    <property type="match status" value="1"/>
</dbReference>
<dbReference type="Gene3D" id="1.10.287.70">
    <property type="match status" value="1"/>
</dbReference>
<evidence type="ECO:0000259" key="17">
    <source>
        <dbReference type="SMART" id="SM00079"/>
    </source>
</evidence>
<keyword evidence="10 15" id="KW-0675">Receptor</keyword>
<comment type="caution">
    <text evidence="18">The sequence shown here is derived from an EMBL/GenBank/DDBJ whole genome shotgun (WGS) entry which is preliminary data.</text>
</comment>
<evidence type="ECO:0000256" key="11">
    <source>
        <dbReference type="ARBA" id="ARBA00023180"/>
    </source>
</evidence>
<feature type="transmembrane region" description="Helical" evidence="16">
    <location>
        <begin position="580"/>
        <end position="598"/>
    </location>
</feature>
<dbReference type="PIRSF" id="PIRSF037090">
    <property type="entry name" value="Iontro_Glu-like_rcpt_pln"/>
    <property type="match status" value="1"/>
</dbReference>
<reference evidence="18 19" key="3">
    <citation type="submission" date="2019-11" db="EMBL/GenBank/DDBJ databases">
        <title>A de novo genome assembly of a pear dwarfing rootstock.</title>
        <authorList>
            <person name="Wang F."/>
            <person name="Wang J."/>
            <person name="Li S."/>
            <person name="Zhang Y."/>
            <person name="Fang M."/>
            <person name="Ma L."/>
            <person name="Zhao Y."/>
            <person name="Jiang S."/>
        </authorList>
    </citation>
    <scope>NUCLEOTIDE SEQUENCE [LARGE SCALE GENOMIC DNA]</scope>
    <source>
        <strain evidence="18">S2</strain>
        <tissue evidence="18">Leaf</tissue>
    </source>
</reference>
<comment type="similarity">
    <text evidence="2 15">Belongs to the glutamate-gated ion channel (TC 1.A.10.1) family.</text>
</comment>
<keyword evidence="6" id="KW-0732">Signal</keyword>
<dbReference type="InterPro" id="IPR001828">
    <property type="entry name" value="ANF_lig-bd_rcpt"/>
</dbReference>
<evidence type="ECO:0000256" key="4">
    <source>
        <dbReference type="ARBA" id="ARBA00022448"/>
    </source>
</evidence>
<evidence type="ECO:0000313" key="18">
    <source>
        <dbReference type="EMBL" id="KAB2595114.1"/>
    </source>
</evidence>
<keyword evidence="9 15" id="KW-0472">Membrane</keyword>
<evidence type="ECO:0000256" key="12">
    <source>
        <dbReference type="ARBA" id="ARBA00023286"/>
    </source>
</evidence>
<proteinExistence type="inferred from homology"/>
<dbReference type="SUPFAM" id="SSF53850">
    <property type="entry name" value="Periplasmic binding protein-like II"/>
    <property type="match status" value="1"/>
</dbReference>
<dbReference type="InterPro" id="IPR019594">
    <property type="entry name" value="Glu/Gly-bd"/>
</dbReference>
<dbReference type="Pfam" id="PF10613">
    <property type="entry name" value="Lig_chan-Glu_bd"/>
    <property type="match status" value="1"/>
</dbReference>
<dbReference type="InterPro" id="IPR015683">
    <property type="entry name" value="Ionotropic_Glu_rcpt"/>
</dbReference>
<keyword evidence="11" id="KW-0325">Glycoprotein</keyword>